<dbReference type="InterPro" id="IPR012621">
    <property type="entry name" value="Tom7"/>
</dbReference>
<organism evidence="11 12">
    <name type="scientific">Mytilus galloprovincialis</name>
    <name type="common">Mediterranean mussel</name>
    <dbReference type="NCBI Taxonomy" id="29158"/>
    <lineage>
        <taxon>Eukaryota</taxon>
        <taxon>Metazoa</taxon>
        <taxon>Spiralia</taxon>
        <taxon>Lophotrochozoa</taxon>
        <taxon>Mollusca</taxon>
        <taxon>Bivalvia</taxon>
        <taxon>Autobranchia</taxon>
        <taxon>Pteriomorphia</taxon>
        <taxon>Mytilida</taxon>
        <taxon>Mytiloidea</taxon>
        <taxon>Mytilidae</taxon>
        <taxon>Mytilinae</taxon>
        <taxon>Mytilus</taxon>
    </lineage>
</organism>
<keyword evidence="9 10" id="KW-0472">Membrane</keyword>
<keyword evidence="8" id="KW-0496">Mitochondrion</keyword>
<reference evidence="11" key="1">
    <citation type="submission" date="2018-11" db="EMBL/GenBank/DDBJ databases">
        <authorList>
            <person name="Alioto T."/>
            <person name="Alioto T."/>
        </authorList>
    </citation>
    <scope>NUCLEOTIDE SEQUENCE</scope>
</reference>
<evidence type="ECO:0000256" key="10">
    <source>
        <dbReference type="SAM" id="Phobius"/>
    </source>
</evidence>
<dbReference type="Pfam" id="PF08038">
    <property type="entry name" value="Tom7"/>
    <property type="match status" value="1"/>
</dbReference>
<keyword evidence="3" id="KW-0813">Transport</keyword>
<dbReference type="EMBL" id="UYJE01010115">
    <property type="protein sequence ID" value="VDI79803.1"/>
    <property type="molecule type" value="Genomic_DNA"/>
</dbReference>
<feature type="transmembrane region" description="Helical" evidence="10">
    <location>
        <begin position="22"/>
        <end position="39"/>
    </location>
</feature>
<gene>
    <name evidence="11" type="ORF">MGAL_10B007197</name>
</gene>
<keyword evidence="4 10" id="KW-0812">Transmembrane</keyword>
<dbReference type="AlphaFoldDB" id="A0A8B6HI29"/>
<keyword evidence="7 10" id="KW-1133">Transmembrane helix</keyword>
<keyword evidence="6" id="KW-0653">Protein transport</keyword>
<evidence type="ECO:0000256" key="6">
    <source>
        <dbReference type="ARBA" id="ARBA00022927"/>
    </source>
</evidence>
<name>A0A8B6HI29_MYTGA</name>
<sequence length="50" mass="5638">MADMSPEAKKRLSSVLKLVRVTFQYGFIPTVLYMGNLGFRNKKTKSSIGQ</sequence>
<keyword evidence="12" id="KW-1185">Reference proteome</keyword>
<evidence type="ECO:0000256" key="9">
    <source>
        <dbReference type="ARBA" id="ARBA00023136"/>
    </source>
</evidence>
<comment type="subcellular location">
    <subcellularLocation>
        <location evidence="1">Mitochondrion outer membrane</location>
        <topology evidence="1">Single-pass membrane protein</topology>
    </subcellularLocation>
</comment>
<comment type="caution">
    <text evidence="11">The sequence shown here is derived from an EMBL/GenBank/DDBJ whole genome shotgun (WGS) entry which is preliminary data.</text>
</comment>
<evidence type="ECO:0008006" key="13">
    <source>
        <dbReference type="Google" id="ProtNLM"/>
    </source>
</evidence>
<evidence type="ECO:0000256" key="1">
    <source>
        <dbReference type="ARBA" id="ARBA00004572"/>
    </source>
</evidence>
<dbReference type="Proteomes" id="UP000596742">
    <property type="component" value="Unassembled WGS sequence"/>
</dbReference>
<keyword evidence="5" id="KW-1000">Mitochondrion outer membrane</keyword>
<evidence type="ECO:0000313" key="12">
    <source>
        <dbReference type="Proteomes" id="UP000596742"/>
    </source>
</evidence>
<protein>
    <recommendedName>
        <fullName evidence="13">Translocase of outer membrane 7 kDa subunit homolog</fullName>
    </recommendedName>
</protein>
<proteinExistence type="inferred from homology"/>
<dbReference type="GO" id="GO:0030150">
    <property type="term" value="P:protein import into mitochondrial matrix"/>
    <property type="evidence" value="ECO:0007669"/>
    <property type="project" value="InterPro"/>
</dbReference>
<dbReference type="OrthoDB" id="284357at2759"/>
<comment type="similarity">
    <text evidence="2">Belongs to the Tom7 family.</text>
</comment>
<dbReference type="GO" id="GO:0005742">
    <property type="term" value="C:mitochondrial outer membrane translocase complex"/>
    <property type="evidence" value="ECO:0007669"/>
    <property type="project" value="InterPro"/>
</dbReference>
<evidence type="ECO:0000256" key="2">
    <source>
        <dbReference type="ARBA" id="ARBA00010917"/>
    </source>
</evidence>
<evidence type="ECO:0000256" key="4">
    <source>
        <dbReference type="ARBA" id="ARBA00022692"/>
    </source>
</evidence>
<evidence type="ECO:0000256" key="8">
    <source>
        <dbReference type="ARBA" id="ARBA00023128"/>
    </source>
</evidence>
<evidence type="ECO:0000313" key="11">
    <source>
        <dbReference type="EMBL" id="VDI79803.1"/>
    </source>
</evidence>
<evidence type="ECO:0000256" key="5">
    <source>
        <dbReference type="ARBA" id="ARBA00022787"/>
    </source>
</evidence>
<evidence type="ECO:0000256" key="7">
    <source>
        <dbReference type="ARBA" id="ARBA00022989"/>
    </source>
</evidence>
<evidence type="ECO:0000256" key="3">
    <source>
        <dbReference type="ARBA" id="ARBA00022448"/>
    </source>
</evidence>
<accession>A0A8B6HI29</accession>